<dbReference type="CDD" id="cd07025">
    <property type="entry name" value="Peptidase_S66"/>
    <property type="match status" value="1"/>
</dbReference>
<reference evidence="9" key="1">
    <citation type="journal article" date="2014" name="Int. J. Syst. Evol. Microbiol.">
        <title>Complete genome sequence of Corynebacterium casei LMG S-19264T (=DSM 44701T), isolated from a smear-ripened cheese.</title>
        <authorList>
            <consortium name="US DOE Joint Genome Institute (JGI-PGF)"/>
            <person name="Walter F."/>
            <person name="Albersmeier A."/>
            <person name="Kalinowski J."/>
            <person name="Ruckert C."/>
        </authorList>
    </citation>
    <scope>NUCLEOTIDE SEQUENCE</scope>
    <source>
        <strain evidence="9">JCM 17251</strain>
    </source>
</reference>
<dbReference type="SUPFAM" id="SSF52317">
    <property type="entry name" value="Class I glutamine amidotransferase-like"/>
    <property type="match status" value="1"/>
</dbReference>
<dbReference type="Pfam" id="PF02016">
    <property type="entry name" value="Peptidase_S66"/>
    <property type="match status" value="1"/>
</dbReference>
<dbReference type="Pfam" id="PF17676">
    <property type="entry name" value="Peptidase_S66C"/>
    <property type="match status" value="1"/>
</dbReference>
<evidence type="ECO:0000313" key="9">
    <source>
        <dbReference type="EMBL" id="GGN64944.1"/>
    </source>
</evidence>
<dbReference type="AlphaFoldDB" id="A0A917Y3D5"/>
<organism evidence="9 10">
    <name type="scientific">Oceanobacillus indicireducens</name>
    <dbReference type="NCBI Taxonomy" id="1004261"/>
    <lineage>
        <taxon>Bacteria</taxon>
        <taxon>Bacillati</taxon>
        <taxon>Bacillota</taxon>
        <taxon>Bacilli</taxon>
        <taxon>Bacillales</taxon>
        <taxon>Bacillaceae</taxon>
        <taxon>Oceanobacillus</taxon>
    </lineage>
</organism>
<dbReference type="Gene3D" id="3.40.50.10740">
    <property type="entry name" value="Class I glutamine amidotransferase-like"/>
    <property type="match status" value="1"/>
</dbReference>
<dbReference type="InterPro" id="IPR027461">
    <property type="entry name" value="Carboxypeptidase_A_C_sf"/>
</dbReference>
<feature type="active site" description="Charge relay system" evidence="6">
    <location>
        <position position="207"/>
    </location>
</feature>
<evidence type="ECO:0000256" key="5">
    <source>
        <dbReference type="ARBA" id="ARBA00022825"/>
    </source>
</evidence>
<dbReference type="InterPro" id="IPR003507">
    <property type="entry name" value="S66_fam"/>
</dbReference>
<dbReference type="PANTHER" id="PTHR30237">
    <property type="entry name" value="MURAMOYLTETRAPEPTIDE CARBOXYPEPTIDASE"/>
    <property type="match status" value="1"/>
</dbReference>
<dbReference type="Gene3D" id="3.50.30.60">
    <property type="entry name" value="LD-carboxypeptidase A C-terminal domain-like"/>
    <property type="match status" value="1"/>
</dbReference>
<dbReference type="RefSeq" id="WP_188859024.1">
    <property type="nucleotide sequence ID" value="NZ_BMOS01000033.1"/>
</dbReference>
<accession>A0A917Y3D5</accession>
<proteinExistence type="inferred from homology"/>
<feature type="domain" description="LD-carboxypeptidase C-terminal" evidence="8">
    <location>
        <begin position="176"/>
        <end position="291"/>
    </location>
</feature>
<evidence type="ECO:0000256" key="2">
    <source>
        <dbReference type="ARBA" id="ARBA00022645"/>
    </source>
</evidence>
<evidence type="ECO:0000259" key="7">
    <source>
        <dbReference type="Pfam" id="PF02016"/>
    </source>
</evidence>
<feature type="active site" description="Charge relay system" evidence="6">
    <location>
        <position position="276"/>
    </location>
</feature>
<keyword evidence="3" id="KW-0645">Protease</keyword>
<dbReference type="GO" id="GO:0008236">
    <property type="term" value="F:serine-type peptidase activity"/>
    <property type="evidence" value="ECO:0007669"/>
    <property type="project" value="UniProtKB-KW"/>
</dbReference>
<keyword evidence="10" id="KW-1185">Reference proteome</keyword>
<name>A0A917Y3D5_9BACI</name>
<evidence type="ECO:0000256" key="6">
    <source>
        <dbReference type="PIRSR" id="PIRSR028757-1"/>
    </source>
</evidence>
<keyword evidence="4" id="KW-0378">Hydrolase</keyword>
<feature type="active site" description="Nucleophile" evidence="6">
    <location>
        <position position="109"/>
    </location>
</feature>
<evidence type="ECO:0000256" key="4">
    <source>
        <dbReference type="ARBA" id="ARBA00022801"/>
    </source>
</evidence>
<dbReference type="InterPro" id="IPR040449">
    <property type="entry name" value="Peptidase_S66_N"/>
</dbReference>
<gene>
    <name evidence="9" type="primary">ykfA</name>
    <name evidence="9" type="ORF">GCM10007971_33330</name>
</gene>
<feature type="domain" description="LD-carboxypeptidase N-terminal" evidence="7">
    <location>
        <begin position="13"/>
        <end position="129"/>
    </location>
</feature>
<dbReference type="InterPro" id="IPR029062">
    <property type="entry name" value="Class_I_gatase-like"/>
</dbReference>
<evidence type="ECO:0000256" key="1">
    <source>
        <dbReference type="ARBA" id="ARBA00010233"/>
    </source>
</evidence>
<evidence type="ECO:0000256" key="3">
    <source>
        <dbReference type="ARBA" id="ARBA00022670"/>
    </source>
</evidence>
<evidence type="ECO:0000259" key="8">
    <source>
        <dbReference type="Pfam" id="PF17676"/>
    </source>
</evidence>
<dbReference type="PANTHER" id="PTHR30237:SF2">
    <property type="entry name" value="MUREIN TETRAPEPTIDE CARBOXYPEPTIDASE"/>
    <property type="match status" value="1"/>
</dbReference>
<dbReference type="EMBL" id="BMOS01000033">
    <property type="protein sequence ID" value="GGN64944.1"/>
    <property type="molecule type" value="Genomic_DNA"/>
</dbReference>
<dbReference type="GO" id="GO:0006508">
    <property type="term" value="P:proteolysis"/>
    <property type="evidence" value="ECO:0007669"/>
    <property type="project" value="UniProtKB-KW"/>
</dbReference>
<protein>
    <submittedName>
        <fullName evidence="9">Murein peptide carboxypeptidase</fullName>
    </submittedName>
</protein>
<sequence length="306" mass="32903">MLRPKALQKGDTIGIIAPASPPNMKRLGKAIPFFTNLGLRVKVGRNIAKVSGYLAGTDEERLADFNEMLADEEVKAIIFARGGYGTPRLASSLDYDLLAQHPKIIWGYSDITYLHVAIQQKTGLITFHGPMPASDLASPDIDEQTLASLSQLFEPTSLQYNEDISPLEVLAEGEASGNLVGGNLTLLTSTLGTPYEIDTAGKILLIEDVNEPPYRIDSMLNQLKEAGKLTQAAGVVVGSFTQIKSNTKPSCNLEDILYHYLSDLSAPVMSGFAIGHCSPNIGIPLGVPATMNTQMKTLSMMPGVLK</sequence>
<dbReference type="SUPFAM" id="SSF141986">
    <property type="entry name" value="LD-carboxypeptidase A C-terminal domain-like"/>
    <property type="match status" value="1"/>
</dbReference>
<dbReference type="Proteomes" id="UP000624041">
    <property type="component" value="Unassembled WGS sequence"/>
</dbReference>
<reference evidence="9" key="2">
    <citation type="submission" date="2020-09" db="EMBL/GenBank/DDBJ databases">
        <authorList>
            <person name="Sun Q."/>
            <person name="Ohkuma M."/>
        </authorList>
    </citation>
    <scope>NUCLEOTIDE SEQUENCE</scope>
    <source>
        <strain evidence="9">JCM 17251</strain>
    </source>
</reference>
<comment type="caution">
    <text evidence="9">The sequence shown here is derived from an EMBL/GenBank/DDBJ whole genome shotgun (WGS) entry which is preliminary data.</text>
</comment>
<dbReference type="GO" id="GO:0004180">
    <property type="term" value="F:carboxypeptidase activity"/>
    <property type="evidence" value="ECO:0007669"/>
    <property type="project" value="UniProtKB-KW"/>
</dbReference>
<evidence type="ECO:0000313" key="10">
    <source>
        <dbReference type="Proteomes" id="UP000624041"/>
    </source>
</evidence>
<dbReference type="InterPro" id="IPR027478">
    <property type="entry name" value="LdcA_N"/>
</dbReference>
<comment type="similarity">
    <text evidence="1">Belongs to the peptidase S66 family.</text>
</comment>
<keyword evidence="2 9" id="KW-0121">Carboxypeptidase</keyword>
<dbReference type="PIRSF" id="PIRSF028757">
    <property type="entry name" value="LD-carboxypeptidase"/>
    <property type="match status" value="1"/>
</dbReference>
<dbReference type="InterPro" id="IPR040921">
    <property type="entry name" value="Peptidase_S66C"/>
</dbReference>
<keyword evidence="5" id="KW-0720">Serine protease</keyword>